<evidence type="ECO:0000256" key="2">
    <source>
        <dbReference type="ARBA" id="ARBA00022617"/>
    </source>
</evidence>
<evidence type="ECO:0000259" key="8">
    <source>
        <dbReference type="PROSITE" id="PS01033"/>
    </source>
</evidence>
<dbReference type="InterPro" id="IPR009050">
    <property type="entry name" value="Globin-like_sf"/>
</dbReference>
<dbReference type="InterPro" id="IPR050532">
    <property type="entry name" value="Globin-like_OT"/>
</dbReference>
<evidence type="ECO:0000256" key="6">
    <source>
        <dbReference type="RuleBase" id="RU000356"/>
    </source>
</evidence>
<proteinExistence type="inferred from homology"/>
<dbReference type="GO" id="GO:0020037">
    <property type="term" value="F:heme binding"/>
    <property type="evidence" value="ECO:0007669"/>
    <property type="project" value="InterPro"/>
</dbReference>
<dbReference type="Pfam" id="PF00042">
    <property type="entry name" value="Globin"/>
    <property type="match status" value="1"/>
</dbReference>
<feature type="domain" description="Globin" evidence="8">
    <location>
        <begin position="101"/>
        <end position="252"/>
    </location>
</feature>
<reference evidence="10" key="1">
    <citation type="submission" date="2022-11" db="UniProtKB">
        <authorList>
            <consortium name="WormBaseParasite"/>
        </authorList>
    </citation>
    <scope>IDENTIFICATION</scope>
</reference>
<dbReference type="PROSITE" id="PS01033">
    <property type="entry name" value="GLOBIN"/>
    <property type="match status" value="1"/>
</dbReference>
<evidence type="ECO:0000256" key="3">
    <source>
        <dbReference type="ARBA" id="ARBA00022621"/>
    </source>
</evidence>
<dbReference type="GO" id="GO:0046872">
    <property type="term" value="F:metal ion binding"/>
    <property type="evidence" value="ECO:0007669"/>
    <property type="project" value="UniProtKB-KW"/>
</dbReference>
<keyword evidence="4" id="KW-0479">Metal-binding</keyword>
<keyword evidence="9" id="KW-1185">Reference proteome</keyword>
<keyword evidence="2 6" id="KW-0349">Heme</keyword>
<evidence type="ECO:0000256" key="4">
    <source>
        <dbReference type="ARBA" id="ARBA00022723"/>
    </source>
</evidence>
<dbReference type="Proteomes" id="UP000887565">
    <property type="component" value="Unplaced"/>
</dbReference>
<dbReference type="WBParaSite" id="nRc.2.0.1.t10784-RA">
    <property type="protein sequence ID" value="nRc.2.0.1.t10784-RA"/>
    <property type="gene ID" value="nRc.2.0.1.g10784"/>
</dbReference>
<evidence type="ECO:0000256" key="1">
    <source>
        <dbReference type="ARBA" id="ARBA00022448"/>
    </source>
</evidence>
<dbReference type="CDD" id="cd01040">
    <property type="entry name" value="Mb-like"/>
    <property type="match status" value="1"/>
</dbReference>
<dbReference type="GO" id="GO:0019825">
    <property type="term" value="F:oxygen binding"/>
    <property type="evidence" value="ECO:0007669"/>
    <property type="project" value="InterPro"/>
</dbReference>
<evidence type="ECO:0000313" key="9">
    <source>
        <dbReference type="Proteomes" id="UP000887565"/>
    </source>
</evidence>
<dbReference type="Gene3D" id="1.10.490.10">
    <property type="entry name" value="Globins"/>
    <property type="match status" value="1"/>
</dbReference>
<dbReference type="InterPro" id="IPR044399">
    <property type="entry name" value="Mb-like_M"/>
</dbReference>
<keyword evidence="5" id="KW-0408">Iron</keyword>
<evidence type="ECO:0000313" key="10">
    <source>
        <dbReference type="WBParaSite" id="nRc.2.0.1.t10784-RA"/>
    </source>
</evidence>
<dbReference type="GO" id="GO:0005344">
    <property type="term" value="F:oxygen carrier activity"/>
    <property type="evidence" value="ECO:0007669"/>
    <property type="project" value="UniProtKB-KW"/>
</dbReference>
<dbReference type="OMA" id="CMTESAM"/>
<feature type="region of interest" description="Disordered" evidence="7">
    <location>
        <begin position="266"/>
        <end position="286"/>
    </location>
</feature>
<dbReference type="SUPFAM" id="SSF46458">
    <property type="entry name" value="Globin-like"/>
    <property type="match status" value="1"/>
</dbReference>
<dbReference type="PANTHER" id="PTHR46458">
    <property type="entry name" value="BLR2807 PROTEIN"/>
    <property type="match status" value="1"/>
</dbReference>
<accession>A0A915I9D2</accession>
<dbReference type="InterPro" id="IPR000971">
    <property type="entry name" value="Globin"/>
</dbReference>
<dbReference type="InterPro" id="IPR012292">
    <property type="entry name" value="Globin/Proto"/>
</dbReference>
<evidence type="ECO:0000256" key="5">
    <source>
        <dbReference type="ARBA" id="ARBA00023004"/>
    </source>
</evidence>
<protein>
    <submittedName>
        <fullName evidence="10">Globin family profile domain-containing protein</fullName>
    </submittedName>
</protein>
<keyword evidence="1 6" id="KW-0813">Transport</keyword>
<sequence length="356" mass="41232">MDSSRHNFYDHHKDSTLQFYDKKPLLLESEDQMYGQRDRLTKNRKFDHQLHVKYLDEVLLERDLENKLDIHKNNDSESKCDKKPRKSSLCYSSVALPAPQLFTDKQKQRLRQSWDHLGKRGPSGIGCMIFRRVFTRCPAVRRMFGFGETPDDRLIYDPSFVKHARVFVAVIDGAVQHLDDLDREYAPLLIKYGERHLPLRSHGFRPEFWDVFAECMTESAMEWVAPGRYKDAVRPWALLMSFIVDKMRQGYTEAMKRQARKNSLDALTGRLPSPNRRPRSQTSLPGPDASLAACPLMVDKSPTVHTHLTNTVVGPAVEKKIGFCRSWCLAAGIGKKKASNYDEQVYKDWTENYEAY</sequence>
<keyword evidence="3 6" id="KW-0561">Oxygen transport</keyword>
<dbReference type="AlphaFoldDB" id="A0A915I9D2"/>
<evidence type="ECO:0000256" key="7">
    <source>
        <dbReference type="SAM" id="MobiDB-lite"/>
    </source>
</evidence>
<organism evidence="9 10">
    <name type="scientific">Romanomermis culicivorax</name>
    <name type="common">Nematode worm</name>
    <dbReference type="NCBI Taxonomy" id="13658"/>
    <lineage>
        <taxon>Eukaryota</taxon>
        <taxon>Metazoa</taxon>
        <taxon>Ecdysozoa</taxon>
        <taxon>Nematoda</taxon>
        <taxon>Enoplea</taxon>
        <taxon>Dorylaimia</taxon>
        <taxon>Mermithida</taxon>
        <taxon>Mermithoidea</taxon>
        <taxon>Mermithidae</taxon>
        <taxon>Romanomermis</taxon>
    </lineage>
</organism>
<dbReference type="PANTHER" id="PTHR46458:SF1">
    <property type="entry name" value="GEO09476P1"/>
    <property type="match status" value="1"/>
</dbReference>
<comment type="similarity">
    <text evidence="6">Belongs to the globin family.</text>
</comment>
<name>A0A915I9D2_ROMCU</name>